<feature type="compositionally biased region" description="Acidic residues" evidence="1">
    <location>
        <begin position="164"/>
        <end position="175"/>
    </location>
</feature>
<evidence type="ECO:0000313" key="2">
    <source>
        <dbReference type="EMBL" id="CAB4674092.1"/>
    </source>
</evidence>
<gene>
    <name evidence="2" type="ORF">UFOPK2292_00966</name>
</gene>
<dbReference type="AlphaFoldDB" id="A0A6J6MJF5"/>
<proteinExistence type="predicted"/>
<name>A0A6J6MJF5_9ZZZZ</name>
<sequence>MKTSVATTVSLVAVLAAGGLAFAVNTRALTDTSVVDGSVPAFAIVATASKLTNATLPAPSTTTSTAQLMVAGTSSAETSEYEIAGIGVIVVQKDGESLKVMNVNPSAGFTYSSLQKSSDQVQVDLASATQIVEFRARLLDGRIINDVQVKNILGAGKSRNGEGEKDDDDDDDDEDHQSSGKKSNDKYEQNEKNKGEDDDD</sequence>
<organism evidence="2">
    <name type="scientific">freshwater metagenome</name>
    <dbReference type="NCBI Taxonomy" id="449393"/>
    <lineage>
        <taxon>unclassified sequences</taxon>
        <taxon>metagenomes</taxon>
        <taxon>ecological metagenomes</taxon>
    </lineage>
</organism>
<feature type="compositionally biased region" description="Basic and acidic residues" evidence="1">
    <location>
        <begin position="176"/>
        <end position="200"/>
    </location>
</feature>
<evidence type="ECO:0000256" key="1">
    <source>
        <dbReference type="SAM" id="MobiDB-lite"/>
    </source>
</evidence>
<accession>A0A6J6MJF5</accession>
<feature type="region of interest" description="Disordered" evidence="1">
    <location>
        <begin position="155"/>
        <end position="200"/>
    </location>
</feature>
<protein>
    <submittedName>
        <fullName evidence="2">Unannotated protein</fullName>
    </submittedName>
</protein>
<dbReference type="EMBL" id="CAEZWU010000146">
    <property type="protein sequence ID" value="CAB4674092.1"/>
    <property type="molecule type" value="Genomic_DNA"/>
</dbReference>
<reference evidence="2" key="1">
    <citation type="submission" date="2020-05" db="EMBL/GenBank/DDBJ databases">
        <authorList>
            <person name="Chiriac C."/>
            <person name="Salcher M."/>
            <person name="Ghai R."/>
            <person name="Kavagutti S V."/>
        </authorList>
    </citation>
    <scope>NUCLEOTIDE SEQUENCE</scope>
</reference>